<dbReference type="Proteomes" id="UP000287853">
    <property type="component" value="Unassembled WGS sequence"/>
</dbReference>
<gene>
    <name evidence="3" type="ORF">H206_02254</name>
</gene>
<dbReference type="Pfam" id="PF01471">
    <property type="entry name" value="PG_binding_1"/>
    <property type="match status" value="1"/>
</dbReference>
<evidence type="ECO:0000313" key="3">
    <source>
        <dbReference type="EMBL" id="RWX46057.1"/>
    </source>
</evidence>
<evidence type="ECO:0000313" key="4">
    <source>
        <dbReference type="Proteomes" id="UP000287853"/>
    </source>
</evidence>
<proteinExistence type="predicted"/>
<comment type="caution">
    <text evidence="3">The sequence shown here is derived from an EMBL/GenBank/DDBJ whole genome shotgun (WGS) entry which is preliminary data.</text>
</comment>
<dbReference type="InterPro" id="IPR036365">
    <property type="entry name" value="PGBD-like_sf"/>
</dbReference>
<feature type="chain" id="PRO_5019279585" evidence="1">
    <location>
        <begin position="24"/>
        <end position="425"/>
    </location>
</feature>
<organism evidence="3 4">
    <name type="scientific">Candidatus Electrothrix aarhusensis</name>
    <dbReference type="NCBI Taxonomy" id="1859131"/>
    <lineage>
        <taxon>Bacteria</taxon>
        <taxon>Pseudomonadati</taxon>
        <taxon>Thermodesulfobacteriota</taxon>
        <taxon>Desulfobulbia</taxon>
        <taxon>Desulfobulbales</taxon>
        <taxon>Desulfobulbaceae</taxon>
        <taxon>Candidatus Electrothrix</taxon>
    </lineage>
</organism>
<keyword evidence="4" id="KW-1185">Reference proteome</keyword>
<protein>
    <submittedName>
        <fullName evidence="3">Putative peptidoglycan binding domain-containing protein</fullName>
    </submittedName>
</protein>
<feature type="domain" description="Peptidoglycan binding-like" evidence="2">
    <location>
        <begin position="368"/>
        <end position="422"/>
    </location>
</feature>
<dbReference type="InterPro" id="IPR002477">
    <property type="entry name" value="Peptidoglycan-bd-like"/>
</dbReference>
<accession>A0A444IYS6</accession>
<evidence type="ECO:0000256" key="1">
    <source>
        <dbReference type="SAM" id="SignalP"/>
    </source>
</evidence>
<name>A0A444IYS6_9BACT</name>
<dbReference type="AlphaFoldDB" id="A0A444IYS6"/>
<dbReference type="SUPFAM" id="SSF47090">
    <property type="entry name" value="PGBD-like"/>
    <property type="match status" value="1"/>
</dbReference>
<evidence type="ECO:0000259" key="2">
    <source>
        <dbReference type="Pfam" id="PF01471"/>
    </source>
</evidence>
<dbReference type="EMBL" id="MTKO01000070">
    <property type="protein sequence ID" value="RWX46057.1"/>
    <property type="molecule type" value="Genomic_DNA"/>
</dbReference>
<dbReference type="Gene3D" id="1.10.101.10">
    <property type="entry name" value="PGBD-like superfamily/PGBD"/>
    <property type="match status" value="1"/>
</dbReference>
<feature type="signal peptide" evidence="1">
    <location>
        <begin position="1"/>
        <end position="23"/>
    </location>
</feature>
<keyword evidence="1" id="KW-0732">Signal</keyword>
<dbReference type="InterPro" id="IPR036366">
    <property type="entry name" value="PGBDSf"/>
</dbReference>
<sequence>MLKKRNFMMAAAFLFAVSSPAVAQQYGQVDPSQYINEGFPTNVQPGECYSRCLAPAVYEDVEEEIEIAPAMQQTEIIPAVYEWVDEQVVAKEASEQIETLPAKFEWTEEEVVVKEASEEIKVVPARYEWRDEQVIVKDATEELRSVPAKYDWIDEQIMISPEVITVTITNPGYEEVKEQVLVKAPSAKWIKKATHCSPQDIQMGLTDCDTLCYVAVPAMYKTVIKKIPKDCYGQMDGCRQEVMIPAEYKTVRKKVVVEPARTETVSVPAEYRTVRKQVMTAPAMTDVITTPPVTQKIRKKVMVAPAQTRSIPVPPEYRSVRVKKLVKPAEENTITVPAEYKTIVKKVKVSDSKIVWKPALCKDELVDSTIRQVQSALSQMGFYSGLIDGQLNQSTSEAIRAFQVENGLAQGGGLTDETVEALGIY</sequence>
<reference evidence="3 4" key="1">
    <citation type="submission" date="2017-01" db="EMBL/GenBank/DDBJ databases">
        <title>The cable genome- insights into the physiology and evolution of filamentous bacteria capable of sulfide oxidation via long distance electron transfer.</title>
        <authorList>
            <person name="Schreiber L."/>
            <person name="Bjerg J.T."/>
            <person name="Boggild A."/>
            <person name="Van De Vossenberg J."/>
            <person name="Meysman F."/>
            <person name="Nielsen L.P."/>
            <person name="Schramm A."/>
            <person name="Kjeldsen K.U."/>
        </authorList>
    </citation>
    <scope>NUCLEOTIDE SEQUENCE [LARGE SCALE GENOMIC DNA]</scope>
    <source>
        <strain evidence="3">MCF</strain>
    </source>
</reference>